<dbReference type="InterPro" id="IPR003423">
    <property type="entry name" value="OMP_efflux"/>
</dbReference>
<dbReference type="RefSeq" id="WP_006892601.1">
    <property type="nucleotide sequence ID" value="NZ_JH109153.1"/>
</dbReference>
<proteinExistence type="inferred from homology"/>
<protein>
    <submittedName>
        <fullName evidence="3">Outer membrane efflux protein</fullName>
    </submittedName>
</protein>
<dbReference type="SUPFAM" id="SSF56954">
    <property type="entry name" value="Outer membrane efflux proteins (OEP)"/>
    <property type="match status" value="1"/>
</dbReference>
<dbReference type="GO" id="GO:0015562">
    <property type="term" value="F:efflux transmembrane transporter activity"/>
    <property type="evidence" value="ECO:0007669"/>
    <property type="project" value="InterPro"/>
</dbReference>
<accession>G3IZD7</accession>
<feature type="chain" id="PRO_5003445628" evidence="2">
    <location>
        <begin position="24"/>
        <end position="431"/>
    </location>
</feature>
<dbReference type="STRING" id="697282.Mettu_3440"/>
<reference evidence="3 4" key="1">
    <citation type="submission" date="2011-06" db="EMBL/GenBank/DDBJ databases">
        <title>Genomic sequence of Methylobacter tundripaludum SV96.</title>
        <authorList>
            <consortium name="US DOE Joint Genome Institute"/>
            <person name="Lucas S."/>
            <person name="Han J."/>
            <person name="Lapidus A."/>
            <person name="Cheng J.-F."/>
            <person name="Goodwin L."/>
            <person name="Pitluck S."/>
            <person name="Held B."/>
            <person name="Detter J.C."/>
            <person name="Han C."/>
            <person name="Tapia R."/>
            <person name="Land M."/>
            <person name="Hauser L."/>
            <person name="Kyrpides N."/>
            <person name="Ivanova N."/>
            <person name="Ovchinnikova G."/>
            <person name="Pagani I."/>
            <person name="Klotz M.G."/>
            <person name="Dispirito A.A."/>
            <person name="Murrell J.C."/>
            <person name="Dunfield P."/>
            <person name="Kalyuzhnaya M.G."/>
            <person name="Svenning M."/>
            <person name="Trotsenko Y.A."/>
            <person name="Stein L.Y."/>
            <person name="Woyke T."/>
        </authorList>
    </citation>
    <scope>NUCLEOTIDE SEQUENCE [LARGE SCALE GENOMIC DNA]</scope>
    <source>
        <strain evidence="4">ATCC BAA-1195 / DSM 17260 / SV96</strain>
    </source>
</reference>
<dbReference type="PANTHER" id="PTHR30203">
    <property type="entry name" value="OUTER MEMBRANE CATION EFFLUX PROTEIN"/>
    <property type="match status" value="1"/>
</dbReference>
<dbReference type="Gene3D" id="1.20.1600.10">
    <property type="entry name" value="Outer membrane efflux proteins (OEP)"/>
    <property type="match status" value="1"/>
</dbReference>
<dbReference type="Proteomes" id="UP000004664">
    <property type="component" value="Unassembled WGS sequence"/>
</dbReference>
<feature type="signal peptide" evidence="2">
    <location>
        <begin position="1"/>
        <end position="23"/>
    </location>
</feature>
<sequence>MSPQIIFKCFSLILLLLSACVFAGEEPVIERVLTLKTATEQAVQDNPDLAQMQARAQAMAAIPSQMGTLPDPEISFNAMSLPVNTFNTKQEDMTQLGAGISLAIPFPGKLALREQAAAFEAEAATQSVTEVRWRLLSEVKSTWWLIFYLDRAIQIVDSNHALLQQFVQIARTKYEVGEGLQQDVLLAQLELSKLLDQQLMLKASRRNAAASLNALLDKPANEEVRLPDKVESQLPTIKRESLLYRQAETSRAVLESNRQGINAAQSRLELAKKDVLPDFNLGASYGARANTPAGDKRADLLSLNLSMNVPIFAAQKQAKAVDQRTSELMQEKYALQDQWNKVRSQISQGYNDYRRAKDQVVLFETGIVPQARQTVASMLAGYQVNKVDFLNLVRSQITLFEYETQYWKALTEANQSLAQLNAAVGEEEIYE</sequence>
<dbReference type="Pfam" id="PF02321">
    <property type="entry name" value="OEP"/>
    <property type="match status" value="2"/>
</dbReference>
<dbReference type="HOGENOM" id="CLU_012817_15_0_6"/>
<dbReference type="AlphaFoldDB" id="G3IZD7"/>
<dbReference type="OrthoDB" id="5607838at2"/>
<keyword evidence="2" id="KW-0732">Signal</keyword>
<comment type="similarity">
    <text evidence="1">Belongs to the outer membrane factor (OMF) (TC 1.B.17) family.</text>
</comment>
<dbReference type="PANTHER" id="PTHR30203:SF24">
    <property type="entry name" value="BLR4935 PROTEIN"/>
    <property type="match status" value="1"/>
</dbReference>
<keyword evidence="4" id="KW-1185">Reference proteome</keyword>
<organism evidence="3 4">
    <name type="scientific">Methylobacter tundripaludum (strain ATCC BAA-1195 / DSM 17260 / SV96)</name>
    <dbReference type="NCBI Taxonomy" id="697282"/>
    <lineage>
        <taxon>Bacteria</taxon>
        <taxon>Pseudomonadati</taxon>
        <taxon>Pseudomonadota</taxon>
        <taxon>Gammaproteobacteria</taxon>
        <taxon>Methylococcales</taxon>
        <taxon>Methylococcaceae</taxon>
        <taxon>Methylobacter</taxon>
    </lineage>
</organism>
<name>G3IZD7_METTV</name>
<evidence type="ECO:0000256" key="2">
    <source>
        <dbReference type="SAM" id="SignalP"/>
    </source>
</evidence>
<evidence type="ECO:0000256" key="1">
    <source>
        <dbReference type="ARBA" id="ARBA00007613"/>
    </source>
</evidence>
<dbReference type="EMBL" id="JH109153">
    <property type="protein sequence ID" value="EGW20309.1"/>
    <property type="molecule type" value="Genomic_DNA"/>
</dbReference>
<dbReference type="InterPro" id="IPR010131">
    <property type="entry name" value="MdtP/NodT-like"/>
</dbReference>
<gene>
    <name evidence="3" type="ORF">Mettu_3440</name>
</gene>
<evidence type="ECO:0000313" key="4">
    <source>
        <dbReference type="Proteomes" id="UP000004664"/>
    </source>
</evidence>
<evidence type="ECO:0000313" key="3">
    <source>
        <dbReference type="EMBL" id="EGW20309.1"/>
    </source>
</evidence>
<dbReference type="eggNOG" id="COG1538">
    <property type="taxonomic scope" value="Bacteria"/>
</dbReference>